<feature type="compositionally biased region" description="Polar residues" evidence="1">
    <location>
        <begin position="131"/>
        <end position="142"/>
    </location>
</feature>
<feature type="compositionally biased region" description="Low complexity" evidence="1">
    <location>
        <begin position="159"/>
        <end position="168"/>
    </location>
</feature>
<feature type="compositionally biased region" description="Basic and acidic residues" evidence="1">
    <location>
        <begin position="23"/>
        <end position="54"/>
    </location>
</feature>
<feature type="compositionally biased region" description="Basic and acidic residues" evidence="1">
    <location>
        <begin position="169"/>
        <end position="181"/>
    </location>
</feature>
<name>A0A4R5XII3_9AGAM</name>
<evidence type="ECO:0000259" key="2">
    <source>
        <dbReference type="Pfam" id="PF20149"/>
    </source>
</evidence>
<organism evidence="3 4">
    <name type="scientific">Rickenella mellea</name>
    <dbReference type="NCBI Taxonomy" id="50990"/>
    <lineage>
        <taxon>Eukaryota</taxon>
        <taxon>Fungi</taxon>
        <taxon>Dikarya</taxon>
        <taxon>Basidiomycota</taxon>
        <taxon>Agaricomycotina</taxon>
        <taxon>Agaricomycetes</taxon>
        <taxon>Hymenochaetales</taxon>
        <taxon>Rickenellaceae</taxon>
        <taxon>Rickenella</taxon>
    </lineage>
</organism>
<dbReference type="STRING" id="50990.A0A4R5XII3"/>
<dbReference type="Pfam" id="PF20149">
    <property type="entry name" value="DUF6532"/>
    <property type="match status" value="1"/>
</dbReference>
<evidence type="ECO:0000313" key="3">
    <source>
        <dbReference type="EMBL" id="TDL30147.1"/>
    </source>
</evidence>
<dbReference type="Proteomes" id="UP000294933">
    <property type="component" value="Unassembled WGS sequence"/>
</dbReference>
<feature type="compositionally biased region" description="Acidic residues" evidence="1">
    <location>
        <begin position="68"/>
        <end position="82"/>
    </location>
</feature>
<dbReference type="InterPro" id="IPR045341">
    <property type="entry name" value="DUF6532"/>
</dbReference>
<evidence type="ECO:0000313" key="4">
    <source>
        <dbReference type="Proteomes" id="UP000294933"/>
    </source>
</evidence>
<protein>
    <recommendedName>
        <fullName evidence="2">DUF6532 domain-containing protein</fullName>
    </recommendedName>
</protein>
<sequence length="537" mass="59371">MAPISIIPHSAHTNSGGRKPAHRDKQATDKAKYMEEQAAEKENRRQERLAAHERSKLKKTKQLRVDSSEDEDDKEDESDEPQENNQVTSRAVEVPSRRPLKDRNTTVPPQVERREESRSVASGRPERNSADMRSTAGSNTQDVARGGGGGTSDDSSRQAATTTYTRAATQDREDQWHDDGNWGRGRSLAANRSGSPRGRSPSVSNTTPSGQNGSNRSDSPHLGEEAAESVGAKHARSASPGDGEYAHVDKSPKTSRSMRAKTADFDLESQELIVSAIAFFRCAISTETPWPDKRQEVKMAKAAWKKALAEHELEDIKAPSAVIKLVTRRGSQCRGELKTKVRPLVESLFGFDTSSKSAVAKNIAIAAELLDNYAFVYKARAPESVEASGLFEHPIIQKAINAMWFVNRSDEGVKYADVFTPFPHQALALVLTAIQCCIDEWSTGVREKIEFSAASYSSDYNKHLEVIEDFAKRTVAFQMVPKLLTRILKNARFHAKVEPNKRRTTHGLNEDQFTAAIEEFEARAGTYDSEDEAGNAE</sequence>
<keyword evidence="4" id="KW-1185">Reference proteome</keyword>
<dbReference type="VEuPathDB" id="FungiDB:BD410DRAFT_834329"/>
<dbReference type="OrthoDB" id="3268553at2759"/>
<evidence type="ECO:0000256" key="1">
    <source>
        <dbReference type="SAM" id="MobiDB-lite"/>
    </source>
</evidence>
<accession>A0A4R5XII3</accession>
<reference evidence="3 4" key="1">
    <citation type="submission" date="2018-06" db="EMBL/GenBank/DDBJ databases">
        <title>A transcriptomic atlas of mushroom development highlights an independent origin of complex multicellularity.</title>
        <authorList>
            <consortium name="DOE Joint Genome Institute"/>
            <person name="Krizsan K."/>
            <person name="Almasi E."/>
            <person name="Merenyi Z."/>
            <person name="Sahu N."/>
            <person name="Viragh M."/>
            <person name="Koszo T."/>
            <person name="Mondo S."/>
            <person name="Kiss B."/>
            <person name="Balint B."/>
            <person name="Kues U."/>
            <person name="Barry K."/>
            <person name="Hegedus J.C."/>
            <person name="Henrissat B."/>
            <person name="Johnson J."/>
            <person name="Lipzen A."/>
            <person name="Ohm R."/>
            <person name="Nagy I."/>
            <person name="Pangilinan J."/>
            <person name="Yan J."/>
            <person name="Xiong Y."/>
            <person name="Grigoriev I.V."/>
            <person name="Hibbett D.S."/>
            <person name="Nagy L.G."/>
        </authorList>
    </citation>
    <scope>NUCLEOTIDE SEQUENCE [LARGE SCALE GENOMIC DNA]</scope>
    <source>
        <strain evidence="3 4">SZMC22713</strain>
    </source>
</reference>
<feature type="region of interest" description="Disordered" evidence="1">
    <location>
        <begin position="1"/>
        <end position="257"/>
    </location>
</feature>
<feature type="compositionally biased region" description="Basic and acidic residues" evidence="1">
    <location>
        <begin position="95"/>
        <end position="104"/>
    </location>
</feature>
<proteinExistence type="predicted"/>
<feature type="domain" description="DUF6532" evidence="2">
    <location>
        <begin position="276"/>
        <end position="470"/>
    </location>
</feature>
<dbReference type="EMBL" id="ML170156">
    <property type="protein sequence ID" value="TDL30147.1"/>
    <property type="molecule type" value="Genomic_DNA"/>
</dbReference>
<feature type="compositionally biased region" description="Polar residues" evidence="1">
    <location>
        <begin position="203"/>
        <end position="217"/>
    </location>
</feature>
<feature type="compositionally biased region" description="Basic and acidic residues" evidence="1">
    <location>
        <begin position="111"/>
        <end position="130"/>
    </location>
</feature>
<feature type="compositionally biased region" description="Low complexity" evidence="1">
    <location>
        <begin position="192"/>
        <end position="202"/>
    </location>
</feature>
<dbReference type="AlphaFoldDB" id="A0A4R5XII3"/>
<gene>
    <name evidence="3" type="ORF">BD410DRAFT_834329</name>
</gene>